<reference evidence="3 4" key="1">
    <citation type="journal article" date="2012" name="J. Bacteriol.">
        <title>Complete genome sequence of Klebsiella oxytoca KCTC 1686, used in production of 2,3-butanediol.</title>
        <authorList>
            <person name="Shin S.H."/>
            <person name="Kim S."/>
            <person name="Kim J.Y."/>
            <person name="Lee S."/>
            <person name="Um Y."/>
            <person name="Oh M.K."/>
            <person name="Kim Y.R."/>
            <person name="Lee J."/>
            <person name="Yang K.S."/>
        </authorList>
    </citation>
    <scope>NUCLEOTIDE SEQUENCE [LARGE SCALE GENOMIC DNA]</scope>
    <source>
        <strain evidence="4">ATCC 8724 / DSM 4798 / JCM 20051 / NBRC 3318 / NRRL B-199 / KCTC 1686</strain>
    </source>
</reference>
<evidence type="ECO:0000313" key="3">
    <source>
        <dbReference type="EMBL" id="AEX01784.1"/>
    </source>
</evidence>
<sequence length="284" mass="32768">MKVLIDYLQLGTNGIVLTVLGWLYLAYVKNIKAEIKLKDEQIKVSEKNLVFWKDKATELEKKSPEFFEGVLANRIKLREQELLRLNEDTIKNKSEIEEKNRQLDKLNSELEKAKYFSRALTYYDLDIDDEVIIPESEVELIDLGEVFVDSGSLMITDPCYIDTEWKNIEYVREGSYIDTQSGDIFKFGHDFNRFDEILSPYNKDINQLIKDGRLSLIKENRQLSYSYAGAAYATLTNAGFDILPFDNGNLGAALCIKTVFGDGAYRVMGEQYKGRIIRIYIDLQ</sequence>
<proteinExistence type="predicted"/>
<dbReference type="AlphaFoldDB" id="A0A0H3H6I3"/>
<feature type="coiled-coil region" evidence="1">
    <location>
        <begin position="86"/>
        <end position="116"/>
    </location>
</feature>
<dbReference type="HOGENOM" id="CLU_952809_0_0_6"/>
<gene>
    <name evidence="3" type="ordered locus">KOX_00185</name>
</gene>
<evidence type="ECO:0000256" key="2">
    <source>
        <dbReference type="SAM" id="Phobius"/>
    </source>
</evidence>
<feature type="coiled-coil region" evidence="1">
    <location>
        <begin position="28"/>
        <end position="62"/>
    </location>
</feature>
<accession>A0A0H3H6I3</accession>
<evidence type="ECO:0000256" key="1">
    <source>
        <dbReference type="SAM" id="Coils"/>
    </source>
</evidence>
<dbReference type="EMBL" id="CP003218">
    <property type="protein sequence ID" value="AEX01784.1"/>
    <property type="molecule type" value="Genomic_DNA"/>
</dbReference>
<dbReference type="Proteomes" id="UP000007843">
    <property type="component" value="Chromosome"/>
</dbReference>
<keyword evidence="1" id="KW-0175">Coiled coil</keyword>
<evidence type="ECO:0000313" key="4">
    <source>
        <dbReference type="Proteomes" id="UP000007843"/>
    </source>
</evidence>
<keyword evidence="2" id="KW-0472">Membrane</keyword>
<keyword evidence="2" id="KW-0812">Transmembrane</keyword>
<organism evidence="3 4">
    <name type="scientific">Klebsiella michiganensis (strain ATCC 8724 / DSM 4798 / JCM 20051 / NBRC 3318 / NRRL B-199 / KCTC 1686 / BUCSAV 143 / CCM 1901)</name>
    <dbReference type="NCBI Taxonomy" id="1006551"/>
    <lineage>
        <taxon>Bacteria</taxon>
        <taxon>Pseudomonadati</taxon>
        <taxon>Pseudomonadota</taxon>
        <taxon>Gammaproteobacteria</taxon>
        <taxon>Enterobacterales</taxon>
        <taxon>Enterobacteriaceae</taxon>
        <taxon>Klebsiella/Raoultella group</taxon>
        <taxon>Klebsiella</taxon>
    </lineage>
</organism>
<feature type="transmembrane region" description="Helical" evidence="2">
    <location>
        <begin position="7"/>
        <end position="27"/>
    </location>
</feature>
<dbReference type="RefSeq" id="WP_014226455.1">
    <property type="nucleotide sequence ID" value="NC_016612.1"/>
</dbReference>
<name>A0A0H3H6I3_KLEM8</name>
<protein>
    <submittedName>
        <fullName evidence="3">Uncharacterized protein</fullName>
    </submittedName>
</protein>
<keyword evidence="2" id="KW-1133">Transmembrane helix</keyword>
<dbReference type="KEGG" id="kox:KOX_00185"/>